<gene>
    <name evidence="1" type="ORF">JGUZn3_03980</name>
</gene>
<evidence type="ECO:0000313" key="2">
    <source>
        <dbReference type="Proteomes" id="UP000516349"/>
    </source>
</evidence>
<proteinExistence type="predicted"/>
<protein>
    <recommendedName>
        <fullName evidence="3">Glycosyltransferase family 92 protein</fullName>
    </recommendedName>
</protein>
<keyword evidence="2" id="KW-1185">Reference proteome</keyword>
<dbReference type="Proteomes" id="UP000516349">
    <property type="component" value="Chromosome"/>
</dbReference>
<sequence length="157" mass="18377">MDGDEYFYPVHMENIGCFFDQFEHADGVAVSWCIYGSSDRVVRPRNTTVEAFRAHSTTELGDNSLVKSFVRPEKLGPNYTDPHRFDIPEERYVDTKGQQVVWNGAIKNIDWDDAKILHYICRSMEHYIQRIKRRINADLGDSQVYWNHCLCQRETSP</sequence>
<dbReference type="RefSeq" id="WP_203414085.1">
    <property type="nucleotide sequence ID" value="NZ_CP060244.1"/>
</dbReference>
<dbReference type="EMBL" id="CP060244">
    <property type="protein sequence ID" value="QNT77649.1"/>
    <property type="molecule type" value="Genomic_DNA"/>
</dbReference>
<name>A0A7H1NPD9_9PROT</name>
<accession>A0A7H1NPD9</accession>
<dbReference type="AlphaFoldDB" id="A0A7H1NPD9"/>
<organism evidence="1 2">
    <name type="scientific">Entomobacter blattae</name>
    <dbReference type="NCBI Taxonomy" id="2762277"/>
    <lineage>
        <taxon>Bacteria</taxon>
        <taxon>Pseudomonadati</taxon>
        <taxon>Pseudomonadota</taxon>
        <taxon>Alphaproteobacteria</taxon>
        <taxon>Acetobacterales</taxon>
        <taxon>Acetobacteraceae</taxon>
        <taxon>Entomobacter</taxon>
    </lineage>
</organism>
<evidence type="ECO:0000313" key="1">
    <source>
        <dbReference type="EMBL" id="QNT77649.1"/>
    </source>
</evidence>
<dbReference type="KEGG" id="ebla:JGUZn3_03980"/>
<evidence type="ECO:0008006" key="3">
    <source>
        <dbReference type="Google" id="ProtNLM"/>
    </source>
</evidence>
<reference evidence="1 2" key="1">
    <citation type="submission" date="2020-08" db="EMBL/GenBank/DDBJ databases">
        <title>Complete genome sequence of Entomobacter blattae G55GP.</title>
        <authorList>
            <person name="Poehlein A."/>
            <person name="Guzman J."/>
            <person name="Daniel R."/>
            <person name="Vilcinskas A."/>
        </authorList>
    </citation>
    <scope>NUCLEOTIDE SEQUENCE [LARGE SCALE GENOMIC DNA]</scope>
    <source>
        <strain evidence="1 2">G55GP</strain>
    </source>
</reference>